<feature type="transmembrane region" description="Helical" evidence="2">
    <location>
        <begin position="231"/>
        <end position="251"/>
    </location>
</feature>
<feature type="transmembrane region" description="Helical" evidence="2">
    <location>
        <begin position="257"/>
        <end position="280"/>
    </location>
</feature>
<dbReference type="GO" id="GO:0031267">
    <property type="term" value="F:small GTPase binding"/>
    <property type="evidence" value="ECO:0007669"/>
    <property type="project" value="InterPro"/>
</dbReference>
<protein>
    <submittedName>
        <fullName evidence="3">Jg21589 protein</fullName>
    </submittedName>
</protein>
<evidence type="ECO:0000313" key="3">
    <source>
        <dbReference type="EMBL" id="CAH2263855.1"/>
    </source>
</evidence>
<dbReference type="GO" id="GO:0005794">
    <property type="term" value="C:Golgi apparatus"/>
    <property type="evidence" value="ECO:0007669"/>
    <property type="project" value="InterPro"/>
</dbReference>
<gene>
    <name evidence="3" type="primary">jg21589</name>
    <name evidence="3" type="ORF">PAEG_LOCUS24451</name>
</gene>
<dbReference type="PANTHER" id="PTHR12822">
    <property type="entry name" value="PROTEIN YIPF"/>
    <property type="match status" value="1"/>
</dbReference>
<dbReference type="OrthoDB" id="10256463at2759"/>
<name>A0A8S4SEQ6_9NEOP</name>
<feature type="region of interest" description="Disordered" evidence="1">
    <location>
        <begin position="38"/>
        <end position="61"/>
    </location>
</feature>
<reference evidence="3" key="1">
    <citation type="submission" date="2022-03" db="EMBL/GenBank/DDBJ databases">
        <authorList>
            <person name="Lindestad O."/>
        </authorList>
    </citation>
    <scope>NUCLEOTIDE SEQUENCE</scope>
</reference>
<dbReference type="PANTHER" id="PTHR12822:SF2">
    <property type="entry name" value="PROTEIN YIPF"/>
    <property type="match status" value="1"/>
</dbReference>
<sequence length="333" mass="37743">MTHVNTGDLLNFQDYSPEHNERSARIDVEAVHTNQYNTMSTSNYNYEEPTPVEEQETQPSQTANHNFWTIEYYQKYFDVQTSEVVERIISSVLPQKVSRNYFDERIKGKPDFIKANKFEKIYSTSQFPYKKLYGVKLWGTASSSSSSVPGPFPHLVGLGLSVVRMATDAAPRWITPASRARSKRLVGRPGRRVLHGVLLRSQALWAALKWTSTNDNQDEIETQASSSPSMISLFCLYGYSLSIYIPVAVLWTIQVSWLQWLFVLMAAFVSGAVLIFWLLPALKKSKYFLILIGSILAFHFLLATGFMLYFFHVPDTASAVALKVLTTLPATQL</sequence>
<keyword evidence="4" id="KW-1185">Reference proteome</keyword>
<dbReference type="Proteomes" id="UP000838756">
    <property type="component" value="Unassembled WGS sequence"/>
</dbReference>
<comment type="caution">
    <text evidence="3">The sequence shown here is derived from an EMBL/GenBank/DDBJ whole genome shotgun (WGS) entry which is preliminary data.</text>
</comment>
<dbReference type="AlphaFoldDB" id="A0A8S4SEQ6"/>
<keyword evidence="2" id="KW-1133">Transmembrane helix</keyword>
<organism evidence="3 4">
    <name type="scientific">Pararge aegeria aegeria</name>
    <dbReference type="NCBI Taxonomy" id="348720"/>
    <lineage>
        <taxon>Eukaryota</taxon>
        <taxon>Metazoa</taxon>
        <taxon>Ecdysozoa</taxon>
        <taxon>Arthropoda</taxon>
        <taxon>Hexapoda</taxon>
        <taxon>Insecta</taxon>
        <taxon>Pterygota</taxon>
        <taxon>Neoptera</taxon>
        <taxon>Endopterygota</taxon>
        <taxon>Lepidoptera</taxon>
        <taxon>Glossata</taxon>
        <taxon>Ditrysia</taxon>
        <taxon>Papilionoidea</taxon>
        <taxon>Nymphalidae</taxon>
        <taxon>Satyrinae</taxon>
        <taxon>Satyrini</taxon>
        <taxon>Parargina</taxon>
        <taxon>Pararge</taxon>
    </lineage>
</organism>
<evidence type="ECO:0000313" key="4">
    <source>
        <dbReference type="Proteomes" id="UP000838756"/>
    </source>
</evidence>
<dbReference type="EMBL" id="CAKXAJ010026238">
    <property type="protein sequence ID" value="CAH2263855.1"/>
    <property type="molecule type" value="Genomic_DNA"/>
</dbReference>
<evidence type="ECO:0000256" key="2">
    <source>
        <dbReference type="SAM" id="Phobius"/>
    </source>
</evidence>
<dbReference type="InterPro" id="IPR039765">
    <property type="entry name" value="Yip5/YIPF1/YIPF2"/>
</dbReference>
<dbReference type="GO" id="GO:0016192">
    <property type="term" value="P:vesicle-mediated transport"/>
    <property type="evidence" value="ECO:0007669"/>
    <property type="project" value="InterPro"/>
</dbReference>
<feature type="transmembrane region" description="Helical" evidence="2">
    <location>
        <begin position="287"/>
        <end position="311"/>
    </location>
</feature>
<accession>A0A8S4SEQ6</accession>
<proteinExistence type="predicted"/>
<evidence type="ECO:0000256" key="1">
    <source>
        <dbReference type="SAM" id="MobiDB-lite"/>
    </source>
</evidence>
<keyword evidence="2" id="KW-0812">Transmembrane</keyword>
<keyword evidence="2" id="KW-0472">Membrane</keyword>